<evidence type="ECO:0000313" key="2">
    <source>
        <dbReference type="Proteomes" id="UP001497700"/>
    </source>
</evidence>
<protein>
    <submittedName>
        <fullName evidence="1">NAD(P)-binding protein</fullName>
    </submittedName>
</protein>
<proteinExistence type="predicted"/>
<keyword evidence="2" id="KW-1185">Reference proteome</keyword>
<dbReference type="EMBL" id="MU393541">
    <property type="protein sequence ID" value="KAI4861823.1"/>
    <property type="molecule type" value="Genomic_DNA"/>
</dbReference>
<sequence>MSSELGDKAWFEATGFGFICRQFTRPKPILPNVRLADQVAIVTGSNVGLGLAASRQLLKLGLSHLIIGVRSQVKGDEVAIQLRKEFPASLISVWTMDLESYDSIRAFAGRCAALPRIDIAILNAGLSKTYYSTCPATDHEITLQVNYLSTALLAILLLPILKARKAVDAINPPVLTIIGSDLAYRAVIHTIGPVLQQFNSPEAFSQFPWYSKSKLLLTLFISKLAEFVSPHEVIINMANPGMTRGTEFFREFSNFSMWLLGLAQLLFARSVDVAATTYVDAAVAQGKGSHGSFLSDWTIKPYPKIWYTPEGHEVRERLWEETMEELNFAGASKIVTSLKPI</sequence>
<evidence type="ECO:0000313" key="1">
    <source>
        <dbReference type="EMBL" id="KAI4861823.1"/>
    </source>
</evidence>
<reference evidence="1 2" key="1">
    <citation type="journal article" date="2022" name="New Phytol.">
        <title>Ecological generalism drives hyperdiversity of secondary metabolite gene clusters in xylarialean endophytes.</title>
        <authorList>
            <person name="Franco M.E.E."/>
            <person name="Wisecaver J.H."/>
            <person name="Arnold A.E."/>
            <person name="Ju Y.M."/>
            <person name="Slot J.C."/>
            <person name="Ahrendt S."/>
            <person name="Moore L.P."/>
            <person name="Eastman K.E."/>
            <person name="Scott K."/>
            <person name="Konkel Z."/>
            <person name="Mondo S.J."/>
            <person name="Kuo A."/>
            <person name="Hayes R.D."/>
            <person name="Haridas S."/>
            <person name="Andreopoulos B."/>
            <person name="Riley R."/>
            <person name="LaButti K."/>
            <person name="Pangilinan J."/>
            <person name="Lipzen A."/>
            <person name="Amirebrahimi M."/>
            <person name="Yan J."/>
            <person name="Adam C."/>
            <person name="Keymanesh K."/>
            <person name="Ng V."/>
            <person name="Louie K."/>
            <person name="Northen T."/>
            <person name="Drula E."/>
            <person name="Henrissat B."/>
            <person name="Hsieh H.M."/>
            <person name="Youens-Clark K."/>
            <person name="Lutzoni F."/>
            <person name="Miadlikowska J."/>
            <person name="Eastwood D.C."/>
            <person name="Hamelin R.C."/>
            <person name="Grigoriev I.V."/>
            <person name="U'Ren J.M."/>
        </authorList>
    </citation>
    <scope>NUCLEOTIDE SEQUENCE [LARGE SCALE GENOMIC DNA]</scope>
    <source>
        <strain evidence="1 2">CBS 119005</strain>
    </source>
</reference>
<organism evidence="1 2">
    <name type="scientific">Hypoxylon rubiginosum</name>
    <dbReference type="NCBI Taxonomy" id="110542"/>
    <lineage>
        <taxon>Eukaryota</taxon>
        <taxon>Fungi</taxon>
        <taxon>Dikarya</taxon>
        <taxon>Ascomycota</taxon>
        <taxon>Pezizomycotina</taxon>
        <taxon>Sordariomycetes</taxon>
        <taxon>Xylariomycetidae</taxon>
        <taxon>Xylariales</taxon>
        <taxon>Hypoxylaceae</taxon>
        <taxon>Hypoxylon</taxon>
    </lineage>
</organism>
<gene>
    <name evidence="1" type="ORF">F4820DRAFT_464401</name>
</gene>
<name>A0ACB9YS91_9PEZI</name>
<dbReference type="Proteomes" id="UP001497700">
    <property type="component" value="Unassembled WGS sequence"/>
</dbReference>
<accession>A0ACB9YS91</accession>
<comment type="caution">
    <text evidence="1">The sequence shown here is derived from an EMBL/GenBank/DDBJ whole genome shotgun (WGS) entry which is preliminary data.</text>
</comment>